<evidence type="ECO:0000256" key="5">
    <source>
        <dbReference type="ARBA" id="ARBA00022825"/>
    </source>
</evidence>
<reference evidence="11 12" key="1">
    <citation type="submission" date="2019-10" db="EMBL/GenBank/DDBJ databases">
        <title>Lysobacter alkalisoli sp. nov., isolated from saline-alkaline soil.</title>
        <authorList>
            <person name="Sun J.-Q."/>
        </authorList>
    </citation>
    <scope>NUCLEOTIDE SEQUENCE [LARGE SCALE GENOMIC DNA]</scope>
    <source>
        <strain evidence="11 12">KCTC 42381</strain>
    </source>
</reference>
<dbReference type="SUPFAM" id="SSF54806">
    <property type="entry name" value="Alpha-lytic protease prodomain"/>
    <property type="match status" value="2"/>
</dbReference>
<dbReference type="PRINTS" id="PR00861">
    <property type="entry name" value="ALYTICPTASE"/>
</dbReference>
<dbReference type="AlphaFoldDB" id="A0A508BD19"/>
<dbReference type="GO" id="GO:0005576">
    <property type="term" value="C:extracellular region"/>
    <property type="evidence" value="ECO:0007669"/>
    <property type="project" value="InterPro"/>
</dbReference>
<dbReference type="SUPFAM" id="SSF50494">
    <property type="entry name" value="Trypsin-like serine proteases"/>
    <property type="match status" value="1"/>
</dbReference>
<dbReference type="InterPro" id="IPR001254">
    <property type="entry name" value="Trypsin_dom"/>
</dbReference>
<comment type="similarity">
    <text evidence="1">Belongs to the peptidase S1 family.</text>
</comment>
<dbReference type="CDD" id="cd21112">
    <property type="entry name" value="alphaLP-like"/>
    <property type="match status" value="1"/>
</dbReference>
<dbReference type="InterPro" id="IPR035070">
    <property type="entry name" value="Streptogrisin_prodomain"/>
</dbReference>
<evidence type="ECO:0000256" key="3">
    <source>
        <dbReference type="ARBA" id="ARBA00022729"/>
    </source>
</evidence>
<feature type="compositionally biased region" description="Low complexity" evidence="8">
    <location>
        <begin position="9"/>
        <end position="28"/>
    </location>
</feature>
<dbReference type="Proteomes" id="UP000320431">
    <property type="component" value="Unassembled WGS sequence"/>
</dbReference>
<evidence type="ECO:0000259" key="10">
    <source>
        <dbReference type="Pfam" id="PF02983"/>
    </source>
</evidence>
<dbReference type="GO" id="GO:0006508">
    <property type="term" value="P:proteolysis"/>
    <property type="evidence" value="ECO:0007669"/>
    <property type="project" value="UniProtKB-KW"/>
</dbReference>
<keyword evidence="3" id="KW-0732">Signal</keyword>
<dbReference type="InterPro" id="IPR043504">
    <property type="entry name" value="Peptidase_S1_PA_chymotrypsin"/>
</dbReference>
<evidence type="ECO:0000256" key="2">
    <source>
        <dbReference type="ARBA" id="ARBA00022670"/>
    </source>
</evidence>
<evidence type="ECO:0000259" key="9">
    <source>
        <dbReference type="Pfam" id="PF00089"/>
    </source>
</evidence>
<evidence type="ECO:0000256" key="1">
    <source>
        <dbReference type="ARBA" id="ARBA00007664"/>
    </source>
</evidence>
<dbReference type="EMBL" id="VICD02000017">
    <property type="protein sequence ID" value="KAB8198488.1"/>
    <property type="molecule type" value="Genomic_DNA"/>
</dbReference>
<dbReference type="InterPro" id="IPR004236">
    <property type="entry name" value="Pept_S1_alpha_lytic"/>
</dbReference>
<protein>
    <submittedName>
        <fullName evidence="11">Trypsin-like serine protease</fullName>
    </submittedName>
</protein>
<proteinExistence type="inferred from homology"/>
<evidence type="ECO:0000256" key="4">
    <source>
        <dbReference type="ARBA" id="ARBA00022801"/>
    </source>
</evidence>
<feature type="region of interest" description="Disordered" evidence="8">
    <location>
        <begin position="164"/>
        <end position="202"/>
    </location>
</feature>
<sequence length="596" mass="62079">MGASACWRSTPAPGGTSSSPPAAGSTSARWPGATRSVWRWNPRTATTAAGSAASAWPATSRRCCMRRRNRALAGGRRCGNGATATCTRSGSTIPARACSRHGGLSATGCGHACAVRGNASPVLTATDGCCPGPAPRRDRIADRCPNILPGRKCRLRRVSIQERERAENSAIQARASPHRPHPRTAFDSPVPPHNPDSGESPEMKASLTVAAPLAIALLAATGPALAGNPIDPTLQRAMQRDLGLSAREVAQYIRTERLAARQAKALQRQLGRDYAGHWIERGTDGSFKYVVGSAAAHAGRAPDGVEIRNTRYSMRELDAAIRQLDATNERYSNSDSAFSGVHSWGVDSRSNRVVVGVDKAAGAMRDGIDFVALSGIDAGLVRFERIDAPQLQADIRGGIEYSINNRFLCSVGFAVTQGTGKGFATAGHCGNAGDSVTIDGLNVGTFAASSYDVKGKKYDGDRAWVSLNSTQNLLPIVYGYGNGDVTVRGSIEAPIGAAVCRSGRTSGWHCGTITEKNTSVRYVKGGGSISGLSRASTCSLGGDSGGSFITAAGQGQGVLSGGPTAVTSCPDPNGYSLFQPLNPLLQSLDLTLVTGN</sequence>
<name>A0A508BD19_9GAMM</name>
<dbReference type="InterPro" id="IPR037295">
    <property type="entry name" value="Alpha-lytic_protease_prodomain"/>
</dbReference>
<dbReference type="Gene3D" id="2.40.10.10">
    <property type="entry name" value="Trypsin-like serine proteases"/>
    <property type="match status" value="2"/>
</dbReference>
<dbReference type="Pfam" id="PF00089">
    <property type="entry name" value="Trypsin"/>
    <property type="match status" value="1"/>
</dbReference>
<keyword evidence="2 11" id="KW-0645">Protease</keyword>
<keyword evidence="4" id="KW-0378">Hydrolase</keyword>
<dbReference type="InterPro" id="IPR009003">
    <property type="entry name" value="Peptidase_S1_PA"/>
</dbReference>
<keyword evidence="5" id="KW-0720">Serine protease</keyword>
<dbReference type="Gene3D" id="3.30.300.50">
    <property type="match status" value="2"/>
</dbReference>
<evidence type="ECO:0000256" key="8">
    <source>
        <dbReference type="SAM" id="MobiDB-lite"/>
    </source>
</evidence>
<evidence type="ECO:0000313" key="12">
    <source>
        <dbReference type="Proteomes" id="UP000320431"/>
    </source>
</evidence>
<feature type="region of interest" description="Disordered" evidence="8">
    <location>
        <begin position="1"/>
        <end position="35"/>
    </location>
</feature>
<evidence type="ECO:0000256" key="7">
    <source>
        <dbReference type="ARBA" id="ARBA00023157"/>
    </source>
</evidence>
<dbReference type="GO" id="GO:0004252">
    <property type="term" value="F:serine-type endopeptidase activity"/>
    <property type="evidence" value="ECO:0007669"/>
    <property type="project" value="InterPro"/>
</dbReference>
<feature type="domain" description="Peptidase S1A alpha-lytic prodomain" evidence="10">
    <location>
        <begin position="312"/>
        <end position="364"/>
    </location>
</feature>
<evidence type="ECO:0000256" key="6">
    <source>
        <dbReference type="ARBA" id="ARBA00023145"/>
    </source>
</evidence>
<evidence type="ECO:0000313" key="11">
    <source>
        <dbReference type="EMBL" id="KAB8198488.1"/>
    </source>
</evidence>
<dbReference type="InterPro" id="IPR001316">
    <property type="entry name" value="Pept_S1A_streptogrisin"/>
</dbReference>
<keyword evidence="6" id="KW-0865">Zymogen</keyword>
<dbReference type="Pfam" id="PF02983">
    <property type="entry name" value="Pro_Al_protease"/>
    <property type="match status" value="1"/>
</dbReference>
<keyword evidence="7" id="KW-1015">Disulfide bond</keyword>
<accession>A0A508BD19</accession>
<comment type="caution">
    <text evidence="11">The sequence shown here is derived from an EMBL/GenBank/DDBJ whole genome shotgun (WGS) entry which is preliminary data.</text>
</comment>
<gene>
    <name evidence="11" type="ORF">FKV24_001780</name>
</gene>
<feature type="domain" description="Peptidase S1" evidence="9">
    <location>
        <begin position="422"/>
        <end position="583"/>
    </location>
</feature>
<organism evidence="11 12">
    <name type="scientific">Marilutibacter maris</name>
    <dbReference type="NCBI Taxonomy" id="1605891"/>
    <lineage>
        <taxon>Bacteria</taxon>
        <taxon>Pseudomonadati</taxon>
        <taxon>Pseudomonadota</taxon>
        <taxon>Gammaproteobacteria</taxon>
        <taxon>Lysobacterales</taxon>
        <taxon>Lysobacteraceae</taxon>
        <taxon>Marilutibacter</taxon>
    </lineage>
</organism>